<dbReference type="InterPro" id="IPR046847">
    <property type="entry name" value="Xre-like_HTH"/>
</dbReference>
<dbReference type="InterPro" id="IPR011979">
    <property type="entry name" value="Antitox_Xre"/>
</dbReference>
<name>A0ABX8Z4H9_9NEIS</name>
<protein>
    <submittedName>
        <fullName evidence="3">DUF2384 domain-containing protein</fullName>
    </submittedName>
</protein>
<dbReference type="Pfam" id="PF20432">
    <property type="entry name" value="Xre-like-HTH"/>
    <property type="match status" value="1"/>
</dbReference>
<dbReference type="EMBL" id="CP081150">
    <property type="protein sequence ID" value="QZA77482.1"/>
    <property type="molecule type" value="Genomic_DNA"/>
</dbReference>
<reference evidence="3 4" key="1">
    <citation type="submission" date="2021-08" db="EMBL/GenBank/DDBJ databases">
        <title>complete genome sequencing of Deefgea sp. D25.</title>
        <authorList>
            <person name="Bae J.-W."/>
            <person name="Gim D.-H."/>
        </authorList>
    </citation>
    <scope>NUCLEOTIDE SEQUENCE [LARGE SCALE GENOMIC DNA]</scope>
    <source>
        <strain evidence="3 4">D25</strain>
    </source>
</reference>
<feature type="domain" description="Antitoxin Xre/MbcA/ParS-like toxin-binding" evidence="1">
    <location>
        <begin position="71"/>
        <end position="121"/>
    </location>
</feature>
<evidence type="ECO:0000259" key="1">
    <source>
        <dbReference type="Pfam" id="PF09722"/>
    </source>
</evidence>
<dbReference type="NCBIfam" id="TIGR02293">
    <property type="entry name" value="TAS_TIGR02293"/>
    <property type="match status" value="1"/>
</dbReference>
<feature type="domain" description="Antitoxin Xre-like helix-turn-helix" evidence="2">
    <location>
        <begin position="6"/>
        <end position="67"/>
    </location>
</feature>
<dbReference type="Proteomes" id="UP000825679">
    <property type="component" value="Chromosome"/>
</dbReference>
<sequence length="124" mass="13723">MSPADQMTAVRVGFEAADAEKMAIYYRLHLPDLATMLSLTPRTLQHHAKQSRRLDSVASERLLRLARVASHATAIFGDSISAGGWLMRPHLSLLEATPLSMLDTAYGEQEVERILCSIEYGLLV</sequence>
<dbReference type="RefSeq" id="WP_221005863.1">
    <property type="nucleotide sequence ID" value="NZ_CP081150.1"/>
</dbReference>
<gene>
    <name evidence="3" type="ORF">K4H28_14540</name>
</gene>
<evidence type="ECO:0000313" key="3">
    <source>
        <dbReference type="EMBL" id="QZA77482.1"/>
    </source>
</evidence>
<accession>A0ABX8Z4H9</accession>
<dbReference type="Pfam" id="PF09722">
    <property type="entry name" value="Xre_MbcA_ParS_C"/>
    <property type="match status" value="1"/>
</dbReference>
<evidence type="ECO:0000259" key="2">
    <source>
        <dbReference type="Pfam" id="PF20432"/>
    </source>
</evidence>
<evidence type="ECO:0000313" key="4">
    <source>
        <dbReference type="Proteomes" id="UP000825679"/>
    </source>
</evidence>
<organism evidence="3 4">
    <name type="scientific">Deefgea tanakiae</name>
    <dbReference type="NCBI Taxonomy" id="2865840"/>
    <lineage>
        <taxon>Bacteria</taxon>
        <taxon>Pseudomonadati</taxon>
        <taxon>Pseudomonadota</taxon>
        <taxon>Betaproteobacteria</taxon>
        <taxon>Neisseriales</taxon>
        <taxon>Chitinibacteraceae</taxon>
        <taxon>Deefgea</taxon>
    </lineage>
</organism>
<proteinExistence type="predicted"/>
<dbReference type="InterPro" id="IPR024467">
    <property type="entry name" value="Xre/MbcA/ParS-like_toxin-bd"/>
</dbReference>
<keyword evidence="4" id="KW-1185">Reference proteome</keyword>